<feature type="domain" description="IcmF-related" evidence="4">
    <location>
        <begin position="372"/>
        <end position="693"/>
    </location>
</feature>
<dbReference type="InterPro" id="IPR010623">
    <property type="entry name" value="IcmF_C"/>
</dbReference>
<feature type="compositionally biased region" description="Polar residues" evidence="1">
    <location>
        <begin position="1087"/>
        <end position="1103"/>
    </location>
</feature>
<evidence type="ECO:0000313" key="6">
    <source>
        <dbReference type="EMBL" id="AKC72073.2"/>
    </source>
</evidence>
<evidence type="ECO:0000313" key="7">
    <source>
        <dbReference type="Proteomes" id="UP000035050"/>
    </source>
</evidence>
<dbReference type="EMBL" id="CP011253">
    <property type="protein sequence ID" value="AKC72073.2"/>
    <property type="molecule type" value="Genomic_DNA"/>
</dbReference>
<keyword evidence="2" id="KW-0812">Transmembrane</keyword>
<dbReference type="Pfam" id="PF21070">
    <property type="entry name" value="IcmF_helical"/>
    <property type="match status" value="1"/>
</dbReference>
<feature type="region of interest" description="Disordered" evidence="1">
    <location>
        <begin position="1085"/>
        <end position="1109"/>
    </location>
</feature>
<evidence type="ECO:0000259" key="3">
    <source>
        <dbReference type="Pfam" id="PF06744"/>
    </source>
</evidence>
<keyword evidence="2" id="KW-0472">Membrane</keyword>
<dbReference type="Pfam" id="PF06744">
    <property type="entry name" value="IcmF_C"/>
    <property type="match status" value="1"/>
</dbReference>
<protein>
    <submittedName>
        <fullName evidence="6">Type VI secretion protein VasK</fullName>
    </submittedName>
</protein>
<gene>
    <name evidence="6" type="ORF">MB84_02355</name>
</gene>
<dbReference type="InterPro" id="IPR048677">
    <property type="entry name" value="TssM1_hel"/>
</dbReference>
<feature type="transmembrane region" description="Helical" evidence="2">
    <location>
        <begin position="317"/>
        <end position="338"/>
    </location>
</feature>
<dbReference type="PANTHER" id="PTHR36153:SF1">
    <property type="entry name" value="TYPE VI SECRETION SYSTEM COMPONENT TSSM1"/>
    <property type="match status" value="1"/>
</dbReference>
<accession>A0A0E3U9C6</accession>
<evidence type="ECO:0000259" key="5">
    <source>
        <dbReference type="Pfam" id="PF21070"/>
    </source>
</evidence>
<proteinExistence type="predicted"/>
<sequence length="1109" mass="121255">MILLIFSFADGSRISNAWRAVKQAAQDRGFGRHLASTSEDVSSARLRSSSLQNALRNRHGRRWRYRERWILVTGDEQLVKRLSPASVSTGFLLTTDSVLLYVPDELAANDREWLTQIRRLRRRRPIDAVVALTAHAADGSAHTLLPPETLASHISRFARALRWAAPVYLLDVTDQGDDEQHADDAIGLTWTAERVRADGAKGIEASLTALSGRLADAGVARLSTDATRRTAAGLAQHIARMHSALSALVSQTAASRFWRHSVHGLLFAPLGPANAHLATSIPETQASQHRSTTSAVNHRKLWDLIGTHSRKVRGRRVGLSLSSIVAWTVTAVLFVWILGVNLSGLHNRAANKATQDALALWHRASDQTQQMQALDNLGRQMDTFEVREREGAPWSTRFGLNQDSALLNAMWPQYVSAARTVVLLPVKRELETRLMRLTSLSDAEIADSDNVQADAAHNTLEAYLMLANTAHANADLLKPLLLGTQVPLQPHLPGMSPGAWSDLRSQTLAFMASHLGTTRNGISLATPVDQGLVDATRQTIISVRGIQNSADMLYDKIVEDAQAKYPPVTLASLLGDTSSRGLFTTTHTLPGVFTRAAYEERISRAIDDASRRQDVTGDWVLSDVERDVPNTSALEIALRQRYFDDFARAWADFLNSLRWQHASSLTGTVDQLLLLGDPQRSPMVALMEAINYQANTGVTKQSLADGLLDKAHQLVGRDVDPSLREPASVVPLANAFGPILRLTGRDLTSAGSAPGTSALAGTSDLTLARYLERTTAMRLRLQQMASAPDPDAMARIAAQAVLQGKTSEIADSRDYATRVAASLGGQWAGFGAVLQAPLDQAWQVVVQPAAANLNEIWRNAVVADWQATFGGRYPFADSDNDASLPEMARFMRPDGGVVAQFVATQLAGVIERQGDRWVATQGPNQGGLSLDPQYLVALNRLTRAATVMFPSGDGHVRFELRGVPAPGITDVRFVLSGRNLHYFNQKEAWMPFEWPGQTLENVTRVEWQTARSGLQSSLDAQGRFGLIRLLERARVDQQDSARYLLTWTPDQTSGVPLRVQMRSEAGSGPLEVLQLRHFTLPPRIFATGSTRPSNSPRRVNARTSGAGVN</sequence>
<dbReference type="KEGG" id="pox:MB84_02355"/>
<dbReference type="PANTHER" id="PTHR36153">
    <property type="entry name" value="INNER MEMBRANE PROTEIN-RELATED"/>
    <property type="match status" value="1"/>
</dbReference>
<dbReference type="Pfam" id="PF06761">
    <property type="entry name" value="IcmF-related"/>
    <property type="match status" value="1"/>
</dbReference>
<feature type="domain" description="Type VI secretion system component TssM1 helical" evidence="5">
    <location>
        <begin position="848"/>
        <end position="953"/>
    </location>
</feature>
<evidence type="ECO:0000259" key="4">
    <source>
        <dbReference type="Pfam" id="PF06761"/>
    </source>
</evidence>
<dbReference type="InterPro" id="IPR053156">
    <property type="entry name" value="T6SS_TssM-like"/>
</dbReference>
<keyword evidence="2" id="KW-1133">Transmembrane helix</keyword>
<evidence type="ECO:0000256" key="1">
    <source>
        <dbReference type="SAM" id="MobiDB-lite"/>
    </source>
</evidence>
<dbReference type="AlphaFoldDB" id="A0A0E3U9C6"/>
<feature type="domain" description="Type VI secretion system IcmF C-terminal" evidence="3">
    <location>
        <begin position="958"/>
        <end position="1053"/>
    </location>
</feature>
<reference evidence="6" key="1">
    <citation type="submission" date="2016-06" db="EMBL/GenBank/DDBJ databases">
        <title>Pandoraea oxalativorans DSM 23570 Genome Sequencing.</title>
        <authorList>
            <person name="Ee R."/>
            <person name="Lim Y.-L."/>
            <person name="Yong D."/>
            <person name="Yin W.-F."/>
            <person name="Chan K.-G."/>
        </authorList>
    </citation>
    <scope>NUCLEOTIDE SEQUENCE</scope>
    <source>
        <strain evidence="6">DSM 23570</strain>
    </source>
</reference>
<name>A0A0E3U9C6_9BURK</name>
<dbReference type="Proteomes" id="UP000035050">
    <property type="component" value="Chromosome"/>
</dbReference>
<evidence type="ECO:0000256" key="2">
    <source>
        <dbReference type="SAM" id="Phobius"/>
    </source>
</evidence>
<organism evidence="6 7">
    <name type="scientific">Pandoraea oxalativorans</name>
    <dbReference type="NCBI Taxonomy" id="573737"/>
    <lineage>
        <taxon>Bacteria</taxon>
        <taxon>Pseudomonadati</taxon>
        <taxon>Pseudomonadota</taxon>
        <taxon>Betaproteobacteria</taxon>
        <taxon>Burkholderiales</taxon>
        <taxon>Burkholderiaceae</taxon>
        <taxon>Pandoraea</taxon>
    </lineage>
</organism>
<keyword evidence="7" id="KW-1185">Reference proteome</keyword>
<dbReference type="InterPro" id="IPR009612">
    <property type="entry name" value="IcmF-rel"/>
</dbReference>